<dbReference type="InterPro" id="IPR033932">
    <property type="entry name" value="YtcJ-like"/>
</dbReference>
<dbReference type="PANTHER" id="PTHR22642">
    <property type="entry name" value="IMIDAZOLONEPROPIONASE"/>
    <property type="match status" value="1"/>
</dbReference>
<dbReference type="PANTHER" id="PTHR22642:SF2">
    <property type="entry name" value="PROTEIN LONG AFTER FAR-RED 3"/>
    <property type="match status" value="1"/>
</dbReference>
<dbReference type="Gene3D" id="3.20.20.140">
    <property type="entry name" value="Metal-dependent hydrolases"/>
    <property type="match status" value="1"/>
</dbReference>
<feature type="non-terminal residue" evidence="2">
    <location>
        <position position="443"/>
    </location>
</feature>
<gene>
    <name evidence="2" type="ORF">METZ01_LOCUS178497</name>
</gene>
<dbReference type="AlphaFoldDB" id="A0A382CJX9"/>
<feature type="domain" description="Amidohydrolase 3" evidence="1">
    <location>
        <begin position="80"/>
        <end position="430"/>
    </location>
</feature>
<dbReference type="Gene3D" id="2.30.40.10">
    <property type="entry name" value="Urease, subunit C, domain 1"/>
    <property type="match status" value="1"/>
</dbReference>
<accession>A0A382CJX9</accession>
<protein>
    <recommendedName>
        <fullName evidence="1">Amidohydrolase 3 domain-containing protein</fullName>
    </recommendedName>
</protein>
<sequence>MKKTSVLLTCMVITGLLSITGETTMEPVTTDSDQIFINGDVYTMNQGMPWAEAVAVKDGVVVAVGSNSEIAEYIGDATTVNDLQGRMLLPAFHDAHAHPIWSGIDQLKCPVFGSPSIEAIQNEVKKCLDSHLTKSTGWVVGAGYNLGLFPAGNAHKSLLDAVSSEIPIYLDGEDGHSGWANSKALELAGITADTPNPELGIIEKDPISGEPTGTLREPAAISLIKAIIPGNDLELFDDGLLFAQNLAHSFGITSIIAASVGDQHLAAYKRLAEKGGLNLRMITSIEYGNTGFTLGPGGFEEVFANRQQYQHPRINVDSIKIFIDGVLEGQTAALLEPYLNTGSMGELNINPAELNQAVTRFDQQGIQVHMHAIGDRGVRAGLDAFETALSVNGPTDNRHHISHLQLISEADIPRFSELAVIANFQPVWGYPELYITEINLPEV</sequence>
<dbReference type="InterPro" id="IPR032466">
    <property type="entry name" value="Metal_Hydrolase"/>
</dbReference>
<dbReference type="SUPFAM" id="SSF51338">
    <property type="entry name" value="Composite domain of metallo-dependent hydrolases"/>
    <property type="match status" value="1"/>
</dbReference>
<dbReference type="InterPro" id="IPR011059">
    <property type="entry name" value="Metal-dep_hydrolase_composite"/>
</dbReference>
<dbReference type="Gene3D" id="3.10.310.70">
    <property type="match status" value="1"/>
</dbReference>
<dbReference type="Pfam" id="PF07969">
    <property type="entry name" value="Amidohydro_3"/>
    <property type="match status" value="1"/>
</dbReference>
<organism evidence="2">
    <name type="scientific">marine metagenome</name>
    <dbReference type="NCBI Taxonomy" id="408172"/>
    <lineage>
        <taxon>unclassified sequences</taxon>
        <taxon>metagenomes</taxon>
        <taxon>ecological metagenomes</taxon>
    </lineage>
</organism>
<dbReference type="EMBL" id="UINC01034581">
    <property type="protein sequence ID" value="SVB25643.1"/>
    <property type="molecule type" value="Genomic_DNA"/>
</dbReference>
<evidence type="ECO:0000313" key="2">
    <source>
        <dbReference type="EMBL" id="SVB25643.1"/>
    </source>
</evidence>
<dbReference type="GO" id="GO:0016810">
    <property type="term" value="F:hydrolase activity, acting on carbon-nitrogen (but not peptide) bonds"/>
    <property type="evidence" value="ECO:0007669"/>
    <property type="project" value="InterPro"/>
</dbReference>
<dbReference type="SUPFAM" id="SSF51556">
    <property type="entry name" value="Metallo-dependent hydrolases"/>
    <property type="match status" value="1"/>
</dbReference>
<reference evidence="2" key="1">
    <citation type="submission" date="2018-05" db="EMBL/GenBank/DDBJ databases">
        <authorList>
            <person name="Lanie J.A."/>
            <person name="Ng W.-L."/>
            <person name="Kazmierczak K.M."/>
            <person name="Andrzejewski T.M."/>
            <person name="Davidsen T.M."/>
            <person name="Wayne K.J."/>
            <person name="Tettelin H."/>
            <person name="Glass J.I."/>
            <person name="Rusch D."/>
            <person name="Podicherti R."/>
            <person name="Tsui H.-C.T."/>
            <person name="Winkler M.E."/>
        </authorList>
    </citation>
    <scope>NUCLEOTIDE SEQUENCE</scope>
</reference>
<dbReference type="CDD" id="cd01300">
    <property type="entry name" value="YtcJ_like"/>
    <property type="match status" value="1"/>
</dbReference>
<proteinExistence type="predicted"/>
<evidence type="ECO:0000259" key="1">
    <source>
        <dbReference type="Pfam" id="PF07969"/>
    </source>
</evidence>
<dbReference type="InterPro" id="IPR013108">
    <property type="entry name" value="Amidohydro_3"/>
</dbReference>
<name>A0A382CJX9_9ZZZZ</name>